<accession>A0A067N7F4</accession>
<gene>
    <name evidence="2" type="ORF">BOTBODRAFT_86076</name>
</gene>
<proteinExistence type="predicted"/>
<dbReference type="AlphaFoldDB" id="A0A067N7F4"/>
<organism evidence="2 3">
    <name type="scientific">Botryobasidium botryosum (strain FD-172 SS1)</name>
    <dbReference type="NCBI Taxonomy" id="930990"/>
    <lineage>
        <taxon>Eukaryota</taxon>
        <taxon>Fungi</taxon>
        <taxon>Dikarya</taxon>
        <taxon>Basidiomycota</taxon>
        <taxon>Agaricomycotina</taxon>
        <taxon>Agaricomycetes</taxon>
        <taxon>Cantharellales</taxon>
        <taxon>Botryobasidiaceae</taxon>
        <taxon>Botryobasidium</taxon>
    </lineage>
</organism>
<reference evidence="3" key="1">
    <citation type="journal article" date="2014" name="Proc. Natl. Acad. Sci. U.S.A.">
        <title>Extensive sampling of basidiomycete genomes demonstrates inadequacy of the white-rot/brown-rot paradigm for wood decay fungi.</title>
        <authorList>
            <person name="Riley R."/>
            <person name="Salamov A.A."/>
            <person name="Brown D.W."/>
            <person name="Nagy L.G."/>
            <person name="Floudas D."/>
            <person name="Held B.W."/>
            <person name="Levasseur A."/>
            <person name="Lombard V."/>
            <person name="Morin E."/>
            <person name="Otillar R."/>
            <person name="Lindquist E.A."/>
            <person name="Sun H."/>
            <person name="LaButti K.M."/>
            <person name="Schmutz J."/>
            <person name="Jabbour D."/>
            <person name="Luo H."/>
            <person name="Baker S.E."/>
            <person name="Pisabarro A.G."/>
            <person name="Walton J.D."/>
            <person name="Blanchette R.A."/>
            <person name="Henrissat B."/>
            <person name="Martin F."/>
            <person name="Cullen D."/>
            <person name="Hibbett D.S."/>
            <person name="Grigoriev I.V."/>
        </authorList>
    </citation>
    <scope>NUCLEOTIDE SEQUENCE [LARGE SCALE GENOMIC DNA]</scope>
    <source>
        <strain evidence="3">FD-172 SS1</strain>
    </source>
</reference>
<dbReference type="InParanoid" id="A0A067N7F4"/>
<name>A0A067N7F4_BOTB1</name>
<keyword evidence="1" id="KW-0175">Coiled coil</keyword>
<dbReference type="HOGENOM" id="CLU_052398_1_0_1"/>
<feature type="non-terminal residue" evidence="2">
    <location>
        <position position="286"/>
    </location>
</feature>
<evidence type="ECO:0000313" key="3">
    <source>
        <dbReference type="Proteomes" id="UP000027195"/>
    </source>
</evidence>
<feature type="non-terminal residue" evidence="2">
    <location>
        <position position="1"/>
    </location>
</feature>
<dbReference type="OrthoDB" id="2688210at2759"/>
<dbReference type="EMBL" id="KL198018">
    <property type="protein sequence ID" value="KDQ19711.1"/>
    <property type="molecule type" value="Genomic_DNA"/>
</dbReference>
<evidence type="ECO:0000313" key="2">
    <source>
        <dbReference type="EMBL" id="KDQ19711.1"/>
    </source>
</evidence>
<dbReference type="Proteomes" id="UP000027195">
    <property type="component" value="Unassembled WGS sequence"/>
</dbReference>
<protein>
    <submittedName>
        <fullName evidence="2">Uncharacterized protein</fullName>
    </submittedName>
</protein>
<feature type="coiled-coil region" evidence="1">
    <location>
        <begin position="67"/>
        <end position="95"/>
    </location>
</feature>
<keyword evidence="3" id="KW-1185">Reference proteome</keyword>
<sequence>QIQNDPGLEICPDFASDAFGFIRTPYAQANDVTEEVATQRLQDAWAVGNNARKVAWAARLEIDRVAREVVQQEAREAEQQLAAAAEAERLETERKKPKMREAPLDEYITRASAPKPSQWAIERIKKFLHLDLYNLTEEGCCEAAAQVVTAGDDTLGLTKINDIIALRPLDSLRAPRRIIHDTDLTWRQFSMAKNILLMLISKYGWPERNVDMLGMFFTRIETHPMRYEPHGERILLAYQAQARREWHEALDAGGGFNIAMICDSRLQTVYNQVWSQVRLEESVTVS</sequence>
<evidence type="ECO:0000256" key="1">
    <source>
        <dbReference type="SAM" id="Coils"/>
    </source>
</evidence>